<dbReference type="InterPro" id="IPR013520">
    <property type="entry name" value="Ribonucl_H"/>
</dbReference>
<proteinExistence type="predicted"/>
<dbReference type="Proteomes" id="UP000231259">
    <property type="component" value="Unassembled WGS sequence"/>
</dbReference>
<evidence type="ECO:0000259" key="2">
    <source>
        <dbReference type="SMART" id="SM00479"/>
    </source>
</evidence>
<dbReference type="RefSeq" id="WP_099910436.1">
    <property type="nucleotide sequence ID" value="NZ_AWWI01000060.1"/>
</dbReference>
<feature type="transmembrane region" description="Helical" evidence="1">
    <location>
        <begin position="48"/>
        <end position="68"/>
    </location>
</feature>
<evidence type="ECO:0000256" key="1">
    <source>
        <dbReference type="SAM" id="Phobius"/>
    </source>
</evidence>
<reference evidence="3 4" key="1">
    <citation type="submission" date="2013-09" db="EMBL/GenBank/DDBJ databases">
        <title>Genome sequencing of Phaeobacter antarcticus sp. nov. SM1211.</title>
        <authorList>
            <person name="Zhang X.-Y."/>
            <person name="Liu C."/>
            <person name="Chen X.-L."/>
            <person name="Xie B.-B."/>
            <person name="Qin Q.-L."/>
            <person name="Rong J.-C."/>
            <person name="Zhang Y.-Z."/>
        </authorList>
    </citation>
    <scope>NUCLEOTIDE SEQUENCE [LARGE SCALE GENOMIC DNA]</scope>
    <source>
        <strain evidence="3 4">SM1211</strain>
    </source>
</reference>
<dbReference type="EMBL" id="AWWI01000060">
    <property type="protein sequence ID" value="PIL20485.1"/>
    <property type="molecule type" value="Genomic_DNA"/>
</dbReference>
<dbReference type="GO" id="GO:0003676">
    <property type="term" value="F:nucleic acid binding"/>
    <property type="evidence" value="ECO:0007669"/>
    <property type="project" value="InterPro"/>
</dbReference>
<protein>
    <recommendedName>
        <fullName evidence="2">Exonuclease domain-containing protein</fullName>
    </recommendedName>
</protein>
<dbReference type="GO" id="GO:0006259">
    <property type="term" value="P:DNA metabolic process"/>
    <property type="evidence" value="ECO:0007669"/>
    <property type="project" value="UniProtKB-ARBA"/>
</dbReference>
<keyword evidence="1" id="KW-0472">Membrane</keyword>
<dbReference type="GO" id="GO:0004527">
    <property type="term" value="F:exonuclease activity"/>
    <property type="evidence" value="ECO:0007669"/>
    <property type="project" value="UniProtKB-ARBA"/>
</dbReference>
<comment type="caution">
    <text evidence="3">The sequence shown here is derived from an EMBL/GenBank/DDBJ whole genome shotgun (WGS) entry which is preliminary data.</text>
</comment>
<evidence type="ECO:0000313" key="3">
    <source>
        <dbReference type="EMBL" id="PIL20485.1"/>
    </source>
</evidence>
<keyword evidence="1" id="KW-0812">Transmembrane</keyword>
<dbReference type="InterPro" id="IPR036397">
    <property type="entry name" value="RNaseH_sf"/>
</dbReference>
<gene>
    <name evidence="3" type="ORF">P775_08120</name>
</gene>
<feature type="domain" description="Exonuclease" evidence="2">
    <location>
        <begin position="253"/>
        <end position="410"/>
    </location>
</feature>
<accession>A0A2G8RFX7</accession>
<keyword evidence="4" id="KW-1185">Reference proteome</keyword>
<dbReference type="CDD" id="cd06127">
    <property type="entry name" value="DEDDh"/>
    <property type="match status" value="1"/>
</dbReference>
<dbReference type="AlphaFoldDB" id="A0A2G8RFX7"/>
<dbReference type="SUPFAM" id="SSF53098">
    <property type="entry name" value="Ribonuclease H-like"/>
    <property type="match status" value="1"/>
</dbReference>
<dbReference type="SMART" id="SM00479">
    <property type="entry name" value="EXOIII"/>
    <property type="match status" value="1"/>
</dbReference>
<sequence length="434" mass="46944">MTRRSTLRVRVFQGFAVLALALVAALRGVLWMVGTRIADQGVEAGFTLAAQLGTATILLLCFAVWLYFDERIAKPLERQSDTAGPHDPAPVFGPEEMAQQDTRRMARAMALLDSDKSQLARLIAEMPSAKLVVNAGDQIVLYDNLAADLLAKSGAPRLGAKLSDYFNARTLAGARAKMQRTGLEVQFTTEAGGEGDPLNARMRPLEDGNALVILDKTEGRTPPEHPGPLVYDFALLSSQNGHLVEETPLSALTYVILSTETTGLLPHRDDLLQIGAVRMVGANILRRETLDLRIAPASGDDTERPEDGQMGPRDACAQLHDFASGAVIVAHNAPLRMAFLRHQANVSWENPQIDLVLLSALLFGDRADHSLRGMAARTGVGTSQGLARGGLAQAKLAAEVMQRMMPMLAARELDSLSRLKDTLNRHADSLESLH</sequence>
<name>A0A2G8RFX7_9RHOB</name>
<evidence type="ECO:0000313" key="4">
    <source>
        <dbReference type="Proteomes" id="UP000231259"/>
    </source>
</evidence>
<dbReference type="Gene3D" id="3.30.420.10">
    <property type="entry name" value="Ribonuclease H-like superfamily/Ribonuclease H"/>
    <property type="match status" value="1"/>
</dbReference>
<dbReference type="OrthoDB" id="9804290at2"/>
<keyword evidence="1" id="KW-1133">Transmembrane helix</keyword>
<dbReference type="InterPro" id="IPR012337">
    <property type="entry name" value="RNaseH-like_sf"/>
</dbReference>
<organism evidence="3 4">
    <name type="scientific">Puniceibacterium antarcticum</name>
    <dbReference type="NCBI Taxonomy" id="1206336"/>
    <lineage>
        <taxon>Bacteria</taxon>
        <taxon>Pseudomonadati</taxon>
        <taxon>Pseudomonadota</taxon>
        <taxon>Alphaproteobacteria</taxon>
        <taxon>Rhodobacterales</taxon>
        <taxon>Paracoccaceae</taxon>
        <taxon>Puniceibacterium</taxon>
    </lineage>
</organism>